<dbReference type="CDD" id="cd02961">
    <property type="entry name" value="PDI_a_family"/>
    <property type="match status" value="1"/>
</dbReference>
<name>A0A2V3J1P5_9FLOR</name>
<dbReference type="Proteomes" id="UP000247409">
    <property type="component" value="Unassembled WGS sequence"/>
</dbReference>
<gene>
    <name evidence="1" type="ORF">BWQ96_01932</name>
</gene>
<comment type="caution">
    <text evidence="1">The sequence shown here is derived from an EMBL/GenBank/DDBJ whole genome shotgun (WGS) entry which is preliminary data.</text>
</comment>
<protein>
    <recommendedName>
        <fullName evidence="3">Thioredoxin domain-containing protein</fullName>
    </recommendedName>
</protein>
<keyword evidence="2" id="KW-1185">Reference proteome</keyword>
<organism evidence="1 2">
    <name type="scientific">Gracilariopsis chorda</name>
    <dbReference type="NCBI Taxonomy" id="448386"/>
    <lineage>
        <taxon>Eukaryota</taxon>
        <taxon>Rhodophyta</taxon>
        <taxon>Florideophyceae</taxon>
        <taxon>Rhodymeniophycidae</taxon>
        <taxon>Gracilariales</taxon>
        <taxon>Gracilariaceae</taxon>
        <taxon>Gracilariopsis</taxon>
    </lineage>
</organism>
<proteinExistence type="predicted"/>
<evidence type="ECO:0000313" key="1">
    <source>
        <dbReference type="EMBL" id="PXF48243.1"/>
    </source>
</evidence>
<dbReference type="InterPro" id="IPR036249">
    <property type="entry name" value="Thioredoxin-like_sf"/>
</dbReference>
<dbReference type="SUPFAM" id="SSF52833">
    <property type="entry name" value="Thioredoxin-like"/>
    <property type="match status" value="1"/>
</dbReference>
<dbReference type="AlphaFoldDB" id="A0A2V3J1P5"/>
<reference evidence="1 2" key="1">
    <citation type="journal article" date="2018" name="Mol. Biol. Evol.">
        <title>Analysis of the draft genome of the red seaweed Gracilariopsis chorda provides insights into genome size evolution in Rhodophyta.</title>
        <authorList>
            <person name="Lee J."/>
            <person name="Yang E.C."/>
            <person name="Graf L."/>
            <person name="Yang J.H."/>
            <person name="Qiu H."/>
            <person name="Zel Zion U."/>
            <person name="Chan C.X."/>
            <person name="Stephens T.G."/>
            <person name="Weber A.P.M."/>
            <person name="Boo G.H."/>
            <person name="Boo S.M."/>
            <person name="Kim K.M."/>
            <person name="Shin Y."/>
            <person name="Jung M."/>
            <person name="Lee S.J."/>
            <person name="Yim H.S."/>
            <person name="Lee J.H."/>
            <person name="Bhattacharya D."/>
            <person name="Yoon H.S."/>
        </authorList>
    </citation>
    <scope>NUCLEOTIDE SEQUENCE [LARGE SCALE GENOMIC DNA]</scope>
    <source>
        <strain evidence="1 2">SKKU-2015</strain>
        <tissue evidence="1">Whole body</tissue>
    </source>
</reference>
<evidence type="ECO:0008006" key="3">
    <source>
        <dbReference type="Google" id="ProtNLM"/>
    </source>
</evidence>
<dbReference type="OrthoDB" id="74910at2759"/>
<evidence type="ECO:0000313" key="2">
    <source>
        <dbReference type="Proteomes" id="UP000247409"/>
    </source>
</evidence>
<accession>A0A2V3J1P5</accession>
<sequence>MQRFAAAARIAIIVSVASFFALANARLTHNGFNHGHTVAPKGTDFILFSNASTKHASKEKAHPPYITPSSDSPFFTLHHEGCIHARPQALLTDEGFVGILNTVSAANLSKLSSLSDHVTLVLFHGGPSCKYSRAILPTWVNLTRYMRASCLLALDAATDSMMNYNLMVLGFPTLMRVSPESGPNYHGDRSLSDLIAWAVKSGGIAPMDVESIDDLLGDLHRYNLKFNQVVDGSIDVLDIRESKLASPPVNWTLIGANFVTVIYFAFQLNRAHRAFASFWKRNARQEREGLE</sequence>
<dbReference type="EMBL" id="NBIV01000015">
    <property type="protein sequence ID" value="PXF48243.1"/>
    <property type="molecule type" value="Genomic_DNA"/>
</dbReference>
<dbReference type="Gene3D" id="3.40.30.10">
    <property type="entry name" value="Glutaredoxin"/>
    <property type="match status" value="1"/>
</dbReference>